<dbReference type="Pfam" id="PF00293">
    <property type="entry name" value="NUDIX"/>
    <property type="match status" value="1"/>
</dbReference>
<dbReference type="PROSITE" id="PS51462">
    <property type="entry name" value="NUDIX"/>
    <property type="match status" value="1"/>
</dbReference>
<proteinExistence type="predicted"/>
<evidence type="ECO:0000313" key="3">
    <source>
        <dbReference type="EMBL" id="KIV96086.1"/>
    </source>
</evidence>
<dbReference type="InterPro" id="IPR020084">
    <property type="entry name" value="NUDIX_hydrolase_CS"/>
</dbReference>
<dbReference type="OMA" id="AKLYHWA"/>
<dbReference type="STRING" id="212818.A0A0D1Y606"/>
<dbReference type="RefSeq" id="XP_016227660.1">
    <property type="nucleotide sequence ID" value="XM_016368142.1"/>
</dbReference>
<dbReference type="GO" id="GO:0047631">
    <property type="term" value="F:ADP-ribose diphosphatase activity"/>
    <property type="evidence" value="ECO:0007669"/>
    <property type="project" value="TreeGrafter"/>
</dbReference>
<dbReference type="Gene3D" id="3.90.79.10">
    <property type="entry name" value="Nucleoside Triphosphate Pyrophosphohydrolase"/>
    <property type="match status" value="1"/>
</dbReference>
<dbReference type="FunFam" id="3.90.79.10:FF:000016">
    <property type="entry name" value="ADP-sugar pyrophosphatase isoform X1"/>
    <property type="match status" value="1"/>
</dbReference>
<dbReference type="InterPro" id="IPR000086">
    <property type="entry name" value="NUDIX_hydrolase_dom"/>
</dbReference>
<dbReference type="OrthoDB" id="10249920at2759"/>
<dbReference type="GeneID" id="27321511"/>
<dbReference type="EMBL" id="KN847521">
    <property type="protein sequence ID" value="KIV96086.1"/>
    <property type="molecule type" value="Genomic_DNA"/>
</dbReference>
<protein>
    <recommendedName>
        <fullName evidence="2">Nudix hydrolase domain-containing protein</fullName>
    </recommendedName>
</protein>
<evidence type="ECO:0000259" key="2">
    <source>
        <dbReference type="PROSITE" id="PS51462"/>
    </source>
</evidence>
<reference evidence="3 4" key="1">
    <citation type="submission" date="2015-01" db="EMBL/GenBank/DDBJ databases">
        <title>The Genome Sequence of Exophiala mesophila CBS40295.</title>
        <authorList>
            <consortium name="The Broad Institute Genomics Platform"/>
            <person name="Cuomo C."/>
            <person name="de Hoog S."/>
            <person name="Gorbushina A."/>
            <person name="Stielow B."/>
            <person name="Teixiera M."/>
            <person name="Abouelleil A."/>
            <person name="Chapman S.B."/>
            <person name="Priest M."/>
            <person name="Young S.K."/>
            <person name="Wortman J."/>
            <person name="Nusbaum C."/>
            <person name="Birren B."/>
        </authorList>
    </citation>
    <scope>NUCLEOTIDE SEQUENCE [LARGE SCALE GENOMIC DNA]</scope>
    <source>
        <strain evidence="3 4">CBS 40295</strain>
    </source>
</reference>
<organism evidence="3 4">
    <name type="scientific">Exophiala mesophila</name>
    <name type="common">Black yeast-like fungus</name>
    <dbReference type="NCBI Taxonomy" id="212818"/>
    <lineage>
        <taxon>Eukaryota</taxon>
        <taxon>Fungi</taxon>
        <taxon>Dikarya</taxon>
        <taxon>Ascomycota</taxon>
        <taxon>Pezizomycotina</taxon>
        <taxon>Eurotiomycetes</taxon>
        <taxon>Chaetothyriomycetidae</taxon>
        <taxon>Chaetothyriales</taxon>
        <taxon>Herpotrichiellaceae</taxon>
        <taxon>Exophiala</taxon>
    </lineage>
</organism>
<dbReference type="PANTHER" id="PTHR11839:SF26">
    <property type="entry name" value="ADP-RIBOSE DIPHOSPHATASE"/>
    <property type="match status" value="1"/>
</dbReference>
<gene>
    <name evidence="3" type="ORF">PV10_03666</name>
</gene>
<evidence type="ECO:0000256" key="1">
    <source>
        <dbReference type="ARBA" id="ARBA00022801"/>
    </source>
</evidence>
<dbReference type="VEuPathDB" id="FungiDB:PV10_03666"/>
<keyword evidence="1" id="KW-0378">Hydrolase</keyword>
<dbReference type="PANTHER" id="PTHR11839">
    <property type="entry name" value="UDP/ADP-SUGAR PYROPHOSPHATASE"/>
    <property type="match status" value="1"/>
</dbReference>
<sequence length="203" mass="22522">MQEPTVTSVSDLSPSDARWIALKKIDFIDQTGTARTWETATRKTTSKAGVDAVAIGNVLLHPSKPPSTMLVIQYRPPIGKYTVEWPAGLIDENESAQQAAVREMKEETGYEGHIDQIGPPVASDPGMSDSTIQLVMMTVQLNDHEDLPEQRLDDGELIQRVVVPLTDLYSRLLEWSRQDNFMVAAKLFHFAAGMHFATTTKLV</sequence>
<dbReference type="GO" id="GO:0019693">
    <property type="term" value="P:ribose phosphate metabolic process"/>
    <property type="evidence" value="ECO:0007669"/>
    <property type="project" value="TreeGrafter"/>
</dbReference>
<dbReference type="SUPFAM" id="SSF55811">
    <property type="entry name" value="Nudix"/>
    <property type="match status" value="1"/>
</dbReference>
<evidence type="ECO:0000313" key="4">
    <source>
        <dbReference type="Proteomes" id="UP000054302"/>
    </source>
</evidence>
<dbReference type="GO" id="GO:0005634">
    <property type="term" value="C:nucleus"/>
    <property type="evidence" value="ECO:0007669"/>
    <property type="project" value="TreeGrafter"/>
</dbReference>
<feature type="domain" description="Nudix hydrolase" evidence="2">
    <location>
        <begin position="50"/>
        <end position="187"/>
    </location>
</feature>
<dbReference type="CDD" id="cd18888">
    <property type="entry name" value="NUDIX_ADPRase_Nudt5"/>
    <property type="match status" value="1"/>
</dbReference>
<dbReference type="GO" id="GO:0006753">
    <property type="term" value="P:nucleoside phosphate metabolic process"/>
    <property type="evidence" value="ECO:0007669"/>
    <property type="project" value="TreeGrafter"/>
</dbReference>
<name>A0A0D1Y606_EXOME</name>
<dbReference type="Proteomes" id="UP000054302">
    <property type="component" value="Unassembled WGS sequence"/>
</dbReference>
<accession>A0A0D1Y606</accession>
<dbReference type="InterPro" id="IPR015797">
    <property type="entry name" value="NUDIX_hydrolase-like_dom_sf"/>
</dbReference>
<dbReference type="AlphaFoldDB" id="A0A0D1Y606"/>
<dbReference type="PROSITE" id="PS00893">
    <property type="entry name" value="NUDIX_BOX"/>
    <property type="match status" value="1"/>
</dbReference>
<dbReference type="HOGENOM" id="CLU_062658_0_0_1"/>
<keyword evidence="4" id="KW-1185">Reference proteome</keyword>